<geneLocation type="plasmid" evidence="1 2">
    <name>pSCATT</name>
</geneLocation>
<protein>
    <submittedName>
        <fullName evidence="1">Uncharacterized protein</fullName>
    </submittedName>
</protein>
<dbReference type="RefSeq" id="WP_014151037.1">
    <property type="nucleotide sequence ID" value="NC_016113.1"/>
</dbReference>
<accession>G8XES8</accession>
<sequence>MRAAAQLTRAPCDIPGNVRRLVALAADPGPRTGPYDPRLDPVRASGIAVVLNCAVPMVSSRPDIGTPVFGADGDQDDHFQFGGVRVSLATC</sequence>
<proteinExistence type="predicted"/>
<dbReference type="EMBL" id="CP003229">
    <property type="protein sequence ID" value="AEW99351.1"/>
    <property type="molecule type" value="Genomic_DNA"/>
</dbReference>
<dbReference type="HOGENOM" id="CLU_2425574_0_0_11"/>
<dbReference type="KEGG" id="scy:SCATT_p11580"/>
<dbReference type="AlphaFoldDB" id="F8JMH0"/>
<name>F8JMH0_STREN</name>
<dbReference type="Proteomes" id="UP000007842">
    <property type="component" value="Plasmid pSCATT"/>
</dbReference>
<evidence type="ECO:0000313" key="1">
    <source>
        <dbReference type="EMBL" id="AEW99351.1"/>
    </source>
</evidence>
<reference evidence="2" key="1">
    <citation type="submission" date="2011-12" db="EMBL/GenBank/DDBJ databases">
        <title>Complete genome sequence of Streptomyces cattleya strain DSM 46488.</title>
        <authorList>
            <person name="Ou H.-Y."/>
            <person name="Li P."/>
            <person name="Zhao C."/>
            <person name="O'Hagan D."/>
            <person name="Deng Z."/>
        </authorList>
    </citation>
    <scope>NUCLEOTIDE SEQUENCE [LARGE SCALE GENOMIC DNA]</scope>
    <source>
        <strain evidence="2">ATCC 35852 / DSM 46488 / JCM 4925 / NBRC 14057 / NRRL 8057</strain>
        <plasmid evidence="2">Plasmid pSCATT</plasmid>
    </source>
</reference>
<keyword evidence="1" id="KW-0614">Plasmid</keyword>
<gene>
    <name evidence="1" type="ordered locus">SCATT_p11580</name>
</gene>
<organism evidence="1 2">
    <name type="scientific">Streptantibioticus cattleyicolor (strain ATCC 35852 / DSM 46488 / JCM 4925 / NBRC 14057 / NRRL 8057)</name>
    <name type="common">Streptomyces cattleya</name>
    <dbReference type="NCBI Taxonomy" id="1003195"/>
    <lineage>
        <taxon>Bacteria</taxon>
        <taxon>Bacillati</taxon>
        <taxon>Actinomycetota</taxon>
        <taxon>Actinomycetes</taxon>
        <taxon>Kitasatosporales</taxon>
        <taxon>Streptomycetaceae</taxon>
        <taxon>Streptantibioticus</taxon>
    </lineage>
</organism>
<dbReference type="KEGG" id="sct:SCAT_p0582"/>
<dbReference type="PATRIC" id="fig|1003195.11.peg.562"/>
<accession>F8JMH0</accession>
<dbReference type="OrthoDB" id="4532287at2"/>
<evidence type="ECO:0000313" key="2">
    <source>
        <dbReference type="Proteomes" id="UP000007842"/>
    </source>
</evidence>
<keyword evidence="2" id="KW-1185">Reference proteome</keyword>